<accession>A0AAV7LGR3</accession>
<feature type="region of interest" description="Disordered" evidence="1">
    <location>
        <begin position="80"/>
        <end position="109"/>
    </location>
</feature>
<keyword evidence="3" id="KW-1185">Reference proteome</keyword>
<evidence type="ECO:0000313" key="3">
    <source>
        <dbReference type="Proteomes" id="UP001066276"/>
    </source>
</evidence>
<sequence>MRGERAKGPDEAYAQVRDRGASVLDPGNLTECFSTWAYICHAARFPTAKEASVLHRYQRIKRQSPIAPQGRRREQLCEKCHTQSGQETHHSAAQRGLRIQTERWRVDAG</sequence>
<dbReference type="EMBL" id="JANPWB010000015">
    <property type="protein sequence ID" value="KAJ1090189.1"/>
    <property type="molecule type" value="Genomic_DNA"/>
</dbReference>
<comment type="caution">
    <text evidence="2">The sequence shown here is derived from an EMBL/GenBank/DDBJ whole genome shotgun (WGS) entry which is preliminary data.</text>
</comment>
<proteinExistence type="predicted"/>
<dbReference type="AlphaFoldDB" id="A0AAV7LGR3"/>
<name>A0AAV7LGR3_PLEWA</name>
<evidence type="ECO:0000313" key="2">
    <source>
        <dbReference type="EMBL" id="KAJ1090189.1"/>
    </source>
</evidence>
<protein>
    <submittedName>
        <fullName evidence="2">Uncharacterized protein</fullName>
    </submittedName>
</protein>
<evidence type="ECO:0000256" key="1">
    <source>
        <dbReference type="SAM" id="MobiDB-lite"/>
    </source>
</evidence>
<reference evidence="2" key="1">
    <citation type="journal article" date="2022" name="bioRxiv">
        <title>Sequencing and chromosome-scale assembly of the giantPleurodeles waltlgenome.</title>
        <authorList>
            <person name="Brown T."/>
            <person name="Elewa A."/>
            <person name="Iarovenko S."/>
            <person name="Subramanian E."/>
            <person name="Araus A.J."/>
            <person name="Petzold A."/>
            <person name="Susuki M."/>
            <person name="Suzuki K.-i.T."/>
            <person name="Hayashi T."/>
            <person name="Toyoda A."/>
            <person name="Oliveira C."/>
            <person name="Osipova E."/>
            <person name="Leigh N.D."/>
            <person name="Simon A."/>
            <person name="Yun M.H."/>
        </authorList>
    </citation>
    <scope>NUCLEOTIDE SEQUENCE</scope>
    <source>
        <strain evidence="2">20211129_DDA</strain>
        <tissue evidence="2">Liver</tissue>
    </source>
</reference>
<gene>
    <name evidence="2" type="ORF">NDU88_003324</name>
</gene>
<feature type="compositionally biased region" description="Basic and acidic residues" evidence="1">
    <location>
        <begin position="100"/>
        <end position="109"/>
    </location>
</feature>
<organism evidence="2 3">
    <name type="scientific">Pleurodeles waltl</name>
    <name type="common">Iberian ribbed newt</name>
    <dbReference type="NCBI Taxonomy" id="8319"/>
    <lineage>
        <taxon>Eukaryota</taxon>
        <taxon>Metazoa</taxon>
        <taxon>Chordata</taxon>
        <taxon>Craniata</taxon>
        <taxon>Vertebrata</taxon>
        <taxon>Euteleostomi</taxon>
        <taxon>Amphibia</taxon>
        <taxon>Batrachia</taxon>
        <taxon>Caudata</taxon>
        <taxon>Salamandroidea</taxon>
        <taxon>Salamandridae</taxon>
        <taxon>Pleurodelinae</taxon>
        <taxon>Pleurodeles</taxon>
    </lineage>
</organism>
<dbReference type="Proteomes" id="UP001066276">
    <property type="component" value="Chromosome 11"/>
</dbReference>